<dbReference type="RefSeq" id="WP_162446665.1">
    <property type="nucleotide sequence ID" value="NZ_CP048222.1"/>
</dbReference>
<keyword evidence="3" id="KW-1003">Cell membrane</keyword>
<evidence type="ECO:0000313" key="9">
    <source>
        <dbReference type="EMBL" id="QHT70690.1"/>
    </source>
</evidence>
<comment type="similarity">
    <text evidence="2">Belongs to the UPF0702 family.</text>
</comment>
<feature type="transmembrane region" description="Helical" evidence="7">
    <location>
        <begin position="56"/>
        <end position="75"/>
    </location>
</feature>
<dbReference type="Gene3D" id="3.30.240.20">
    <property type="entry name" value="bsu07140 like domains"/>
    <property type="match status" value="1"/>
</dbReference>
<keyword evidence="10" id="KW-1185">Reference proteome</keyword>
<dbReference type="Pfam" id="PF04239">
    <property type="entry name" value="DUF421"/>
    <property type="match status" value="1"/>
</dbReference>
<dbReference type="PANTHER" id="PTHR34582">
    <property type="entry name" value="UPF0702 TRANSMEMBRANE PROTEIN YCAP"/>
    <property type="match status" value="1"/>
</dbReference>
<sequence>MEKSQLIEPFDWKRIWLSEELPVTFLFEVAFRSTLMYLLIVLTLRITGKRGVKQLSLFELTIILSLGSAAGDATFYNDVALLHVLVVFGVVILLYLGFNRLTERSPLAERWLEGHSSCIIEEGIINMEAFNKENLTFQELFGEMRQQHIAHLGQVRKLYLEATGEISVFFYEEEEVRPGMPIFPEVLSKPVEAISEAGNYACNRCGLCQQHVPGESHTCINCQNQLWLKACSAKRIT</sequence>
<dbReference type="EMBL" id="CP048222">
    <property type="protein sequence ID" value="QHT70690.1"/>
    <property type="molecule type" value="Genomic_DNA"/>
</dbReference>
<evidence type="ECO:0000256" key="5">
    <source>
        <dbReference type="ARBA" id="ARBA00022989"/>
    </source>
</evidence>
<proteinExistence type="inferred from homology"/>
<dbReference type="AlphaFoldDB" id="A0A6C0GT96"/>
<dbReference type="Proteomes" id="UP000480178">
    <property type="component" value="Chromosome"/>
</dbReference>
<evidence type="ECO:0000256" key="7">
    <source>
        <dbReference type="SAM" id="Phobius"/>
    </source>
</evidence>
<evidence type="ECO:0000256" key="6">
    <source>
        <dbReference type="ARBA" id="ARBA00023136"/>
    </source>
</evidence>
<keyword evidence="6 7" id="KW-0472">Membrane</keyword>
<evidence type="ECO:0000259" key="8">
    <source>
        <dbReference type="Pfam" id="PF04239"/>
    </source>
</evidence>
<gene>
    <name evidence="9" type="ORF">GXP67_30600</name>
</gene>
<comment type="subcellular location">
    <subcellularLocation>
        <location evidence="1">Cell membrane</location>
        <topology evidence="1">Multi-pass membrane protein</topology>
    </subcellularLocation>
</comment>
<dbReference type="PANTHER" id="PTHR34582:SF6">
    <property type="entry name" value="UPF0702 TRANSMEMBRANE PROTEIN YCAP"/>
    <property type="match status" value="1"/>
</dbReference>
<protein>
    <submittedName>
        <fullName evidence="9">DUF421 domain-containing protein</fullName>
    </submittedName>
</protein>
<keyword evidence="5 7" id="KW-1133">Transmembrane helix</keyword>
<evidence type="ECO:0000313" key="10">
    <source>
        <dbReference type="Proteomes" id="UP000480178"/>
    </source>
</evidence>
<feature type="transmembrane region" description="Helical" evidence="7">
    <location>
        <begin position="81"/>
        <end position="98"/>
    </location>
</feature>
<evidence type="ECO:0000256" key="4">
    <source>
        <dbReference type="ARBA" id="ARBA00022692"/>
    </source>
</evidence>
<dbReference type="GO" id="GO:0005886">
    <property type="term" value="C:plasma membrane"/>
    <property type="evidence" value="ECO:0007669"/>
    <property type="project" value="UniProtKB-SubCell"/>
</dbReference>
<evidence type="ECO:0000256" key="2">
    <source>
        <dbReference type="ARBA" id="ARBA00006448"/>
    </source>
</evidence>
<keyword evidence="4 7" id="KW-0812">Transmembrane</keyword>
<dbReference type="InterPro" id="IPR023090">
    <property type="entry name" value="UPF0702_alpha/beta_dom_sf"/>
</dbReference>
<feature type="transmembrane region" description="Helical" evidence="7">
    <location>
        <begin position="23"/>
        <end position="44"/>
    </location>
</feature>
<reference evidence="9 10" key="1">
    <citation type="submission" date="2020-01" db="EMBL/GenBank/DDBJ databases">
        <authorList>
            <person name="Kim M.K."/>
        </authorList>
    </citation>
    <scope>NUCLEOTIDE SEQUENCE [LARGE SCALE GENOMIC DNA]</scope>
    <source>
        <strain evidence="9 10">172606-1</strain>
    </source>
</reference>
<evidence type="ECO:0000256" key="1">
    <source>
        <dbReference type="ARBA" id="ARBA00004651"/>
    </source>
</evidence>
<dbReference type="InterPro" id="IPR007353">
    <property type="entry name" value="DUF421"/>
</dbReference>
<evidence type="ECO:0000256" key="3">
    <source>
        <dbReference type="ARBA" id="ARBA00022475"/>
    </source>
</evidence>
<feature type="domain" description="YetF C-terminal" evidence="8">
    <location>
        <begin position="106"/>
        <end position="177"/>
    </location>
</feature>
<organism evidence="9 10">
    <name type="scientific">Rhodocytophaga rosea</name>
    <dbReference type="NCBI Taxonomy" id="2704465"/>
    <lineage>
        <taxon>Bacteria</taxon>
        <taxon>Pseudomonadati</taxon>
        <taxon>Bacteroidota</taxon>
        <taxon>Cytophagia</taxon>
        <taxon>Cytophagales</taxon>
        <taxon>Rhodocytophagaceae</taxon>
        <taxon>Rhodocytophaga</taxon>
    </lineage>
</organism>
<accession>A0A6C0GT96</accession>
<dbReference type="KEGG" id="rhoz:GXP67_30600"/>
<name>A0A6C0GT96_9BACT</name>